<name>A0A1T3NK09_9ACTN</name>
<reference evidence="3 4" key="1">
    <citation type="submission" date="2017-03" db="EMBL/GenBank/DDBJ databases">
        <title>Draft genome sequence of Streptomyces scabrisporus NF3, endophyte isolated from Amphipterygium adstringens.</title>
        <authorList>
            <person name="Vazquez M."/>
            <person name="Ceapa C.D."/>
            <person name="Rodriguez Luna D."/>
            <person name="Sanchez Esquivel S."/>
        </authorList>
    </citation>
    <scope>NUCLEOTIDE SEQUENCE [LARGE SCALE GENOMIC DNA]</scope>
    <source>
        <strain evidence="3 4">NF3</strain>
    </source>
</reference>
<dbReference type="RefSeq" id="WP_078981800.1">
    <property type="nucleotide sequence ID" value="NZ_MWQN01000004.1"/>
</dbReference>
<accession>A0A1T3NK09</accession>
<evidence type="ECO:0000313" key="3">
    <source>
        <dbReference type="EMBL" id="OPC77040.1"/>
    </source>
</evidence>
<dbReference type="OrthoDB" id="3667097at2"/>
<feature type="region of interest" description="Disordered" evidence="1">
    <location>
        <begin position="1"/>
        <end position="48"/>
    </location>
</feature>
<sequence>MSSRDPKPEDTVLRKPPMWSWQEFVDRATEPDTIDDGSGRNGDNDWPGASWEEALRLAQDGWTTVLPEVNVELAELRKGGRDDVLATVLVPTWDTTGSEVDVGAYLSGEPECMVDVVPQRMSKRGRVVTFLVPAAYDHTTPHSVVRHRGVALAALCSSIIATGHSVEIWSGYCFYLEDDGTDRFAWAARVISAAEPLDIGRLMFALAHPAMLRRLWFGAWDSAQAPLARRVHDHAYGIPTRCFPEDLPEGINDPYIFPYLSPDDPQWQTESTALAWCRETFVALGLLRDR</sequence>
<dbReference type="STRING" id="159449.B4N89_41430"/>
<dbReference type="EMBL" id="MWQN01000004">
    <property type="protein sequence ID" value="OPC77040.1"/>
    <property type="molecule type" value="Genomic_DNA"/>
</dbReference>
<proteinExistence type="predicted"/>
<keyword evidence="4" id="KW-1185">Reference proteome</keyword>
<dbReference type="Pfam" id="PF23822">
    <property type="entry name" value="DUF7192"/>
    <property type="match status" value="1"/>
</dbReference>
<evidence type="ECO:0000256" key="1">
    <source>
        <dbReference type="SAM" id="MobiDB-lite"/>
    </source>
</evidence>
<dbReference type="Proteomes" id="UP000190037">
    <property type="component" value="Unassembled WGS sequence"/>
</dbReference>
<protein>
    <recommendedName>
        <fullName evidence="2">DUF7192 domain-containing protein</fullName>
    </recommendedName>
</protein>
<dbReference type="AlphaFoldDB" id="A0A1T3NK09"/>
<dbReference type="InterPro" id="IPR055616">
    <property type="entry name" value="DUF7192"/>
</dbReference>
<comment type="caution">
    <text evidence="3">The sequence shown here is derived from an EMBL/GenBank/DDBJ whole genome shotgun (WGS) entry which is preliminary data.</text>
</comment>
<evidence type="ECO:0000259" key="2">
    <source>
        <dbReference type="Pfam" id="PF23822"/>
    </source>
</evidence>
<gene>
    <name evidence="3" type="ORF">B4N89_41430</name>
</gene>
<evidence type="ECO:0000313" key="4">
    <source>
        <dbReference type="Proteomes" id="UP000190037"/>
    </source>
</evidence>
<feature type="compositionally biased region" description="Basic and acidic residues" evidence="1">
    <location>
        <begin position="1"/>
        <end position="13"/>
    </location>
</feature>
<organism evidence="3 4">
    <name type="scientific">Embleya scabrispora</name>
    <dbReference type="NCBI Taxonomy" id="159449"/>
    <lineage>
        <taxon>Bacteria</taxon>
        <taxon>Bacillati</taxon>
        <taxon>Actinomycetota</taxon>
        <taxon>Actinomycetes</taxon>
        <taxon>Kitasatosporales</taxon>
        <taxon>Streptomycetaceae</taxon>
        <taxon>Embleya</taxon>
    </lineage>
</organism>
<feature type="domain" description="DUF7192" evidence="2">
    <location>
        <begin position="21"/>
        <end position="241"/>
    </location>
</feature>